<dbReference type="EMBL" id="JAKUCV010002188">
    <property type="protein sequence ID" value="KAJ4843630.1"/>
    <property type="molecule type" value="Genomic_DNA"/>
</dbReference>
<proteinExistence type="predicted"/>
<dbReference type="OrthoDB" id="1650456at2759"/>
<reference evidence="2" key="1">
    <citation type="submission" date="2022-02" db="EMBL/GenBank/DDBJ databases">
        <authorList>
            <person name="Henning P.M."/>
            <person name="McCubbin A.G."/>
            <person name="Shore J.S."/>
        </authorList>
    </citation>
    <scope>NUCLEOTIDE SEQUENCE</scope>
    <source>
        <strain evidence="2">F60SS</strain>
        <tissue evidence="2">Leaves</tissue>
    </source>
</reference>
<gene>
    <name evidence="2" type="ORF">Tsubulata_020143</name>
</gene>
<feature type="non-terminal residue" evidence="2">
    <location>
        <position position="1"/>
    </location>
</feature>
<keyword evidence="3" id="KW-1185">Reference proteome</keyword>
<dbReference type="Proteomes" id="UP001141552">
    <property type="component" value="Unassembled WGS sequence"/>
</dbReference>
<comment type="caution">
    <text evidence="2">The sequence shown here is derived from an EMBL/GenBank/DDBJ whole genome shotgun (WGS) entry which is preliminary data.</text>
</comment>
<evidence type="ECO:0000313" key="2">
    <source>
        <dbReference type="EMBL" id="KAJ4843630.1"/>
    </source>
</evidence>
<protein>
    <submittedName>
        <fullName evidence="2">Uncharacterized protein</fullName>
    </submittedName>
</protein>
<feature type="region of interest" description="Disordered" evidence="1">
    <location>
        <begin position="1"/>
        <end position="21"/>
    </location>
</feature>
<evidence type="ECO:0000256" key="1">
    <source>
        <dbReference type="SAM" id="MobiDB-lite"/>
    </source>
</evidence>
<dbReference type="AlphaFoldDB" id="A0A9Q0JK27"/>
<sequence length="135" mass="15707">MRQSFSIMSNPSMAREKSNEIVDEKSEEIEFKLIPPATRLYEEGNSDDEEIVNYMVEGVSQLEFVNLKHATYTFCGDHDLFFYLTLGARDSSGKEHIYQAKVYCETLRHDDSNEQSTLGLSHWGFKEKPHMELWC</sequence>
<name>A0A9Q0JK27_9ROSI</name>
<feature type="compositionally biased region" description="Polar residues" evidence="1">
    <location>
        <begin position="1"/>
        <end position="12"/>
    </location>
</feature>
<evidence type="ECO:0000313" key="3">
    <source>
        <dbReference type="Proteomes" id="UP001141552"/>
    </source>
</evidence>
<organism evidence="2 3">
    <name type="scientific">Turnera subulata</name>
    <dbReference type="NCBI Taxonomy" id="218843"/>
    <lineage>
        <taxon>Eukaryota</taxon>
        <taxon>Viridiplantae</taxon>
        <taxon>Streptophyta</taxon>
        <taxon>Embryophyta</taxon>
        <taxon>Tracheophyta</taxon>
        <taxon>Spermatophyta</taxon>
        <taxon>Magnoliopsida</taxon>
        <taxon>eudicotyledons</taxon>
        <taxon>Gunneridae</taxon>
        <taxon>Pentapetalae</taxon>
        <taxon>rosids</taxon>
        <taxon>fabids</taxon>
        <taxon>Malpighiales</taxon>
        <taxon>Passifloraceae</taxon>
        <taxon>Turnera</taxon>
    </lineage>
</organism>
<accession>A0A9Q0JK27</accession>
<reference evidence="2" key="2">
    <citation type="journal article" date="2023" name="Plants (Basel)">
        <title>Annotation of the Turnera subulata (Passifloraceae) Draft Genome Reveals the S-Locus Evolved after the Divergence of Turneroideae from Passifloroideae in a Stepwise Manner.</title>
        <authorList>
            <person name="Henning P.M."/>
            <person name="Roalson E.H."/>
            <person name="Mir W."/>
            <person name="McCubbin A.G."/>
            <person name="Shore J.S."/>
        </authorList>
    </citation>
    <scope>NUCLEOTIDE SEQUENCE</scope>
    <source>
        <strain evidence="2">F60SS</strain>
    </source>
</reference>